<evidence type="ECO:0000256" key="2">
    <source>
        <dbReference type="ARBA" id="ARBA00004496"/>
    </source>
</evidence>
<feature type="compositionally biased region" description="Gly residues" evidence="16">
    <location>
        <begin position="62"/>
        <end position="71"/>
    </location>
</feature>
<dbReference type="GO" id="GO:0005576">
    <property type="term" value="C:extracellular region"/>
    <property type="evidence" value="ECO:0007669"/>
    <property type="project" value="UniProtKB-SubCell"/>
</dbReference>
<dbReference type="PANTHER" id="PTHR12824">
    <property type="entry name" value="GROUP XII SECRETORY PHOSPHOLIPASE A2 FAMILY MEMBER"/>
    <property type="match status" value="1"/>
</dbReference>
<dbReference type="Pfam" id="PF06951">
    <property type="entry name" value="PLA2G12"/>
    <property type="match status" value="1"/>
</dbReference>
<evidence type="ECO:0000256" key="4">
    <source>
        <dbReference type="ARBA" id="ARBA00007056"/>
    </source>
</evidence>
<name>A0A556VUM3_BAGYA</name>
<dbReference type="InterPro" id="IPR033113">
    <property type="entry name" value="PLA2_histidine"/>
</dbReference>
<comment type="function">
    <text evidence="13">PA2 catalyzes the calcium-dependent hydrolysis of the 2-acyl groups in 3-sn-phosphoglycerides. Does not exhibit detectable activity toward sn-2-arachidonoyl- or linoleoyl-phosphatidylcholine or -phosphatidylethanolamine.</text>
</comment>
<keyword evidence="8" id="KW-0732">Signal</keyword>
<dbReference type="GO" id="GO:0016042">
    <property type="term" value="P:lipid catabolic process"/>
    <property type="evidence" value="ECO:0007669"/>
    <property type="project" value="UniProtKB-KW"/>
</dbReference>
<keyword evidence="7" id="KW-0479">Metal-binding</keyword>
<evidence type="ECO:0000256" key="10">
    <source>
        <dbReference type="ARBA" id="ARBA00022837"/>
    </source>
</evidence>
<keyword evidence="6" id="KW-0964">Secreted</keyword>
<dbReference type="EMBL" id="VCAZ01000269">
    <property type="protein sequence ID" value="TTR03967.1"/>
    <property type="molecule type" value="Genomic_DNA"/>
</dbReference>
<dbReference type="AlphaFoldDB" id="A0A556VUM3"/>
<evidence type="ECO:0000256" key="7">
    <source>
        <dbReference type="ARBA" id="ARBA00022723"/>
    </source>
</evidence>
<keyword evidence="18" id="KW-1185">Reference proteome</keyword>
<sequence>MHNIAKKRSKQETKKRPSNSNKAEKYSDCEAKEIGNAYAVLSNAEKRRQYDVSGGEEPSSPGHGGHGGHGGFDFHRGFEADITPEDLFNMFFGGGFPSYFKSEYKGSALQKIEKSVEDDYVSNVRNNCWKERQTRYKPVPRPHYKHSPPNGCGSPLFGFQFDIGIPSMTKCCNLHDRCYDTCGQEKRDCDDQFHVCLESICRNLQITLGLDQSVQVCESAVTLLFDAVMHLGCKPYLDSQRAACICHYEEKTDL</sequence>
<evidence type="ECO:0000256" key="1">
    <source>
        <dbReference type="ARBA" id="ARBA00001913"/>
    </source>
</evidence>
<organism evidence="17 18">
    <name type="scientific">Bagarius yarrelli</name>
    <name type="common">Goonch</name>
    <name type="synonym">Bagrus yarrelli</name>
    <dbReference type="NCBI Taxonomy" id="175774"/>
    <lineage>
        <taxon>Eukaryota</taxon>
        <taxon>Metazoa</taxon>
        <taxon>Chordata</taxon>
        <taxon>Craniata</taxon>
        <taxon>Vertebrata</taxon>
        <taxon>Euteleostomi</taxon>
        <taxon>Actinopterygii</taxon>
        <taxon>Neopterygii</taxon>
        <taxon>Teleostei</taxon>
        <taxon>Ostariophysi</taxon>
        <taxon>Siluriformes</taxon>
        <taxon>Sisoridae</taxon>
        <taxon>Sisorinae</taxon>
        <taxon>Bagarius</taxon>
    </lineage>
</organism>
<dbReference type="GO" id="GO:0005509">
    <property type="term" value="F:calcium ion binding"/>
    <property type="evidence" value="ECO:0007669"/>
    <property type="project" value="InterPro"/>
</dbReference>
<comment type="similarity">
    <text evidence="4">Belongs to the phospholipase A2 family.</text>
</comment>
<comment type="cofactor">
    <cofactor evidence="1">
        <name>Ca(2+)</name>
        <dbReference type="ChEBI" id="CHEBI:29108"/>
    </cofactor>
</comment>
<keyword evidence="10" id="KW-0106">Calcium</keyword>
<evidence type="ECO:0000256" key="3">
    <source>
        <dbReference type="ARBA" id="ARBA00004613"/>
    </source>
</evidence>
<protein>
    <recommendedName>
        <fullName evidence="14">Group XIIA secretory phospholipase A2</fullName>
    </recommendedName>
    <alternativeName>
        <fullName evidence="15">Phosphatidylcholine 2-acylhydrolase 12A</fullName>
    </alternativeName>
</protein>
<keyword evidence="5" id="KW-0963">Cytoplasm</keyword>
<evidence type="ECO:0000256" key="16">
    <source>
        <dbReference type="SAM" id="MobiDB-lite"/>
    </source>
</evidence>
<dbReference type="Gene3D" id="1.20.90.10">
    <property type="entry name" value="Phospholipase A2 domain"/>
    <property type="match status" value="1"/>
</dbReference>
<proteinExistence type="inferred from homology"/>
<evidence type="ECO:0000256" key="11">
    <source>
        <dbReference type="ARBA" id="ARBA00022963"/>
    </source>
</evidence>
<dbReference type="GO" id="GO:0004623">
    <property type="term" value="F:phospholipase A2 activity"/>
    <property type="evidence" value="ECO:0007669"/>
    <property type="project" value="InterPro"/>
</dbReference>
<dbReference type="Gene3D" id="1.10.287.110">
    <property type="entry name" value="DnaJ domain"/>
    <property type="match status" value="1"/>
</dbReference>
<comment type="caution">
    <text evidence="17">The sequence shown here is derived from an EMBL/GenBank/DDBJ whole genome shotgun (WGS) entry which is preliminary data.</text>
</comment>
<accession>A0A556VUM3</accession>
<dbReference type="GO" id="GO:0050482">
    <property type="term" value="P:arachidonate secretion"/>
    <property type="evidence" value="ECO:0007669"/>
    <property type="project" value="InterPro"/>
</dbReference>
<keyword evidence="11" id="KW-0442">Lipid degradation</keyword>
<evidence type="ECO:0000256" key="5">
    <source>
        <dbReference type="ARBA" id="ARBA00022490"/>
    </source>
</evidence>
<dbReference type="SUPFAM" id="SSF46565">
    <property type="entry name" value="Chaperone J-domain"/>
    <property type="match status" value="1"/>
</dbReference>
<dbReference type="SUPFAM" id="SSF48619">
    <property type="entry name" value="Phospholipase A2, PLA2"/>
    <property type="match status" value="1"/>
</dbReference>
<reference evidence="17 18" key="1">
    <citation type="journal article" date="2019" name="Genome Biol. Evol.">
        <title>Whole-Genome Sequencing of the Giant Devil Catfish, Bagarius yarrelli.</title>
        <authorList>
            <person name="Jiang W."/>
            <person name="Lv Y."/>
            <person name="Cheng L."/>
            <person name="Yang K."/>
            <person name="Chao B."/>
            <person name="Wang X."/>
            <person name="Li Y."/>
            <person name="Pan X."/>
            <person name="You X."/>
            <person name="Zhang Y."/>
            <person name="Yang J."/>
            <person name="Li J."/>
            <person name="Zhang X."/>
            <person name="Liu S."/>
            <person name="Sun C."/>
            <person name="Yang J."/>
            <person name="Shi Q."/>
        </authorList>
    </citation>
    <scope>NUCLEOTIDE SEQUENCE [LARGE SCALE GENOMIC DNA]</scope>
    <source>
        <strain evidence="17">JWS20170419001</strain>
        <tissue evidence="17">Muscle</tissue>
    </source>
</reference>
<evidence type="ECO:0000256" key="15">
    <source>
        <dbReference type="ARBA" id="ARBA00080187"/>
    </source>
</evidence>
<dbReference type="OrthoDB" id="3935740at2759"/>
<evidence type="ECO:0000256" key="6">
    <source>
        <dbReference type="ARBA" id="ARBA00022525"/>
    </source>
</evidence>
<feature type="region of interest" description="Disordered" evidence="16">
    <location>
        <begin position="47"/>
        <end position="72"/>
    </location>
</feature>
<dbReference type="PROSITE" id="PS00118">
    <property type="entry name" value="PA2_HIS"/>
    <property type="match status" value="1"/>
</dbReference>
<dbReference type="GO" id="GO:0005737">
    <property type="term" value="C:cytoplasm"/>
    <property type="evidence" value="ECO:0007669"/>
    <property type="project" value="UniProtKB-SubCell"/>
</dbReference>
<dbReference type="InterPro" id="IPR036869">
    <property type="entry name" value="J_dom_sf"/>
</dbReference>
<evidence type="ECO:0000256" key="9">
    <source>
        <dbReference type="ARBA" id="ARBA00022801"/>
    </source>
</evidence>
<evidence type="ECO:0000256" key="13">
    <source>
        <dbReference type="ARBA" id="ARBA00055247"/>
    </source>
</evidence>
<dbReference type="InterPro" id="IPR010711">
    <property type="entry name" value="PLA2G12"/>
</dbReference>
<gene>
    <name evidence="17" type="ORF">Baya_15956</name>
</gene>
<dbReference type="InterPro" id="IPR036444">
    <property type="entry name" value="PLipase_A2_dom_sf"/>
</dbReference>
<evidence type="ECO:0000256" key="14">
    <source>
        <dbReference type="ARBA" id="ARBA00070731"/>
    </source>
</evidence>
<evidence type="ECO:0000256" key="12">
    <source>
        <dbReference type="ARBA" id="ARBA00023098"/>
    </source>
</evidence>
<dbReference type="PANTHER" id="PTHR12824:SF7">
    <property type="entry name" value="GROUP XIIA SECRETORY PHOSPHOLIPASE A2"/>
    <property type="match status" value="1"/>
</dbReference>
<feature type="region of interest" description="Disordered" evidence="16">
    <location>
        <begin position="1"/>
        <end position="27"/>
    </location>
</feature>
<dbReference type="FunFam" id="1.20.90.10:FF:000004">
    <property type="entry name" value="Group XIIA secretory phospholipase A2"/>
    <property type="match status" value="1"/>
</dbReference>
<keyword evidence="9" id="KW-0378">Hydrolase</keyword>
<evidence type="ECO:0000256" key="8">
    <source>
        <dbReference type="ARBA" id="ARBA00022729"/>
    </source>
</evidence>
<dbReference type="Proteomes" id="UP000319801">
    <property type="component" value="Unassembled WGS sequence"/>
</dbReference>
<evidence type="ECO:0000313" key="17">
    <source>
        <dbReference type="EMBL" id="TTR03967.1"/>
    </source>
</evidence>
<evidence type="ECO:0000313" key="18">
    <source>
        <dbReference type="Proteomes" id="UP000319801"/>
    </source>
</evidence>
<comment type="subcellular location">
    <subcellularLocation>
        <location evidence="2">Cytoplasm</location>
    </subcellularLocation>
    <subcellularLocation>
        <location evidence="3">Secreted</location>
    </subcellularLocation>
</comment>
<dbReference type="GO" id="GO:0006644">
    <property type="term" value="P:phospholipid metabolic process"/>
    <property type="evidence" value="ECO:0007669"/>
    <property type="project" value="InterPro"/>
</dbReference>
<keyword evidence="12" id="KW-0443">Lipid metabolism</keyword>